<accession>S2J0N6</accession>
<dbReference type="InterPro" id="IPR050729">
    <property type="entry name" value="Rho-GAP"/>
</dbReference>
<dbReference type="SUPFAM" id="SSF103657">
    <property type="entry name" value="BAR/IMD domain-like"/>
    <property type="match status" value="1"/>
</dbReference>
<dbReference type="SUPFAM" id="SSF48350">
    <property type="entry name" value="GTPase activation domain, GAP"/>
    <property type="match status" value="1"/>
</dbReference>
<dbReference type="InterPro" id="IPR027267">
    <property type="entry name" value="AH/BAR_dom_sf"/>
</dbReference>
<evidence type="ECO:0000313" key="4">
    <source>
        <dbReference type="EMBL" id="EPB81687.1"/>
    </source>
</evidence>
<protein>
    <recommendedName>
        <fullName evidence="3">Rho-GAP domain-containing protein</fullName>
    </recommendedName>
</protein>
<proteinExistence type="predicted"/>
<gene>
    <name evidence="4" type="ORF">HMPREF1544_11573</name>
</gene>
<evidence type="ECO:0000259" key="3">
    <source>
        <dbReference type="PROSITE" id="PS50238"/>
    </source>
</evidence>
<dbReference type="PANTHER" id="PTHR23176">
    <property type="entry name" value="RHO/RAC/CDC GTPASE-ACTIVATING PROTEIN"/>
    <property type="match status" value="1"/>
</dbReference>
<dbReference type="InterPro" id="IPR008936">
    <property type="entry name" value="Rho_GTPase_activation_prot"/>
</dbReference>
<dbReference type="Proteomes" id="UP000014254">
    <property type="component" value="Unassembled WGS sequence"/>
</dbReference>
<dbReference type="CDD" id="cd00159">
    <property type="entry name" value="RhoGAP"/>
    <property type="match status" value="1"/>
</dbReference>
<feature type="compositionally biased region" description="Basic and acidic residues" evidence="2">
    <location>
        <begin position="686"/>
        <end position="705"/>
    </location>
</feature>
<reference evidence="5" key="1">
    <citation type="submission" date="2013-05" db="EMBL/GenBank/DDBJ databases">
        <title>The Genome sequence of Mucor circinelloides f. circinelloides 1006PhL.</title>
        <authorList>
            <consortium name="The Broad Institute Genomics Platform"/>
            <person name="Cuomo C."/>
            <person name="Earl A."/>
            <person name="Findley K."/>
            <person name="Lee S.C."/>
            <person name="Walker B."/>
            <person name="Young S."/>
            <person name="Zeng Q."/>
            <person name="Gargeya S."/>
            <person name="Fitzgerald M."/>
            <person name="Haas B."/>
            <person name="Abouelleil A."/>
            <person name="Allen A.W."/>
            <person name="Alvarado L."/>
            <person name="Arachchi H.M."/>
            <person name="Berlin A.M."/>
            <person name="Chapman S.B."/>
            <person name="Gainer-Dewar J."/>
            <person name="Goldberg J."/>
            <person name="Griggs A."/>
            <person name="Gujja S."/>
            <person name="Hansen M."/>
            <person name="Howarth C."/>
            <person name="Imamovic A."/>
            <person name="Ireland A."/>
            <person name="Larimer J."/>
            <person name="McCowan C."/>
            <person name="Murphy C."/>
            <person name="Pearson M."/>
            <person name="Poon T.W."/>
            <person name="Priest M."/>
            <person name="Roberts A."/>
            <person name="Saif S."/>
            <person name="Shea T."/>
            <person name="Sisk P."/>
            <person name="Sykes S."/>
            <person name="Wortman J."/>
            <person name="Nusbaum C."/>
            <person name="Birren B."/>
        </authorList>
    </citation>
    <scope>NUCLEOTIDE SEQUENCE [LARGE SCALE GENOMIC DNA]</scope>
    <source>
        <strain evidence="5">1006PhL</strain>
    </source>
</reference>
<dbReference type="InterPro" id="IPR000198">
    <property type="entry name" value="RhoGAP_dom"/>
</dbReference>
<dbReference type="InParanoid" id="S2J0N6"/>
<dbReference type="OrthoDB" id="79452at2759"/>
<name>S2J0N6_MUCC1</name>
<feature type="compositionally biased region" description="Low complexity" evidence="2">
    <location>
        <begin position="720"/>
        <end position="733"/>
    </location>
</feature>
<feature type="compositionally biased region" description="Polar residues" evidence="2">
    <location>
        <begin position="612"/>
        <end position="621"/>
    </location>
</feature>
<dbReference type="PROSITE" id="PS50238">
    <property type="entry name" value="RHOGAP"/>
    <property type="match status" value="1"/>
</dbReference>
<dbReference type="GO" id="GO:0007165">
    <property type="term" value="P:signal transduction"/>
    <property type="evidence" value="ECO:0007669"/>
    <property type="project" value="InterPro"/>
</dbReference>
<evidence type="ECO:0000256" key="2">
    <source>
        <dbReference type="SAM" id="MobiDB-lite"/>
    </source>
</evidence>
<organism evidence="4 5">
    <name type="scientific">Mucor circinelloides f. circinelloides (strain 1006PhL)</name>
    <name type="common">Mucormycosis agent</name>
    <name type="synonym">Calyptromyces circinelloides</name>
    <dbReference type="NCBI Taxonomy" id="1220926"/>
    <lineage>
        <taxon>Eukaryota</taxon>
        <taxon>Fungi</taxon>
        <taxon>Fungi incertae sedis</taxon>
        <taxon>Mucoromycota</taxon>
        <taxon>Mucoromycotina</taxon>
        <taxon>Mucoromycetes</taxon>
        <taxon>Mucorales</taxon>
        <taxon>Mucorineae</taxon>
        <taxon>Mucoraceae</taxon>
        <taxon>Mucor</taxon>
    </lineage>
</organism>
<dbReference type="EMBL" id="KE124154">
    <property type="protein sequence ID" value="EPB81687.1"/>
    <property type="molecule type" value="Genomic_DNA"/>
</dbReference>
<evidence type="ECO:0000256" key="1">
    <source>
        <dbReference type="ARBA" id="ARBA00022468"/>
    </source>
</evidence>
<dbReference type="GO" id="GO:0005737">
    <property type="term" value="C:cytoplasm"/>
    <property type="evidence" value="ECO:0007669"/>
    <property type="project" value="TreeGrafter"/>
</dbReference>
<dbReference type="GO" id="GO:0005096">
    <property type="term" value="F:GTPase activator activity"/>
    <property type="evidence" value="ECO:0007669"/>
    <property type="project" value="UniProtKB-KW"/>
</dbReference>
<dbReference type="OMA" id="HEPNRYA"/>
<dbReference type="Gene3D" id="1.20.1270.60">
    <property type="entry name" value="Arfaptin homology (AH) domain/BAR domain"/>
    <property type="match status" value="1"/>
</dbReference>
<keyword evidence="5" id="KW-1185">Reference proteome</keyword>
<dbReference type="STRING" id="1220926.S2J0N6"/>
<feature type="domain" description="Rho-GAP" evidence="3">
    <location>
        <begin position="386"/>
        <end position="576"/>
    </location>
</feature>
<keyword evidence="1" id="KW-0343">GTPase activation</keyword>
<dbReference type="SMART" id="SM00324">
    <property type="entry name" value="RhoGAP"/>
    <property type="match status" value="1"/>
</dbReference>
<dbReference type="eggNOG" id="KOG1449">
    <property type="taxonomic scope" value="Eukaryota"/>
</dbReference>
<feature type="region of interest" description="Disordered" evidence="2">
    <location>
        <begin position="669"/>
        <end position="741"/>
    </location>
</feature>
<feature type="region of interest" description="Disordered" evidence="2">
    <location>
        <begin position="596"/>
        <end position="629"/>
    </location>
</feature>
<dbReference type="Gene3D" id="1.10.555.10">
    <property type="entry name" value="Rho GTPase activation protein"/>
    <property type="match status" value="1"/>
</dbReference>
<dbReference type="VEuPathDB" id="FungiDB:HMPREF1544_11573"/>
<dbReference type="Pfam" id="PF00620">
    <property type="entry name" value="RhoGAP"/>
    <property type="match status" value="1"/>
</dbReference>
<dbReference type="PANTHER" id="PTHR23176:SF134">
    <property type="entry name" value="RHO-TYPE GTPASE-ACTIVATING PROTEIN"/>
    <property type="match status" value="1"/>
</dbReference>
<dbReference type="AlphaFoldDB" id="S2J0N6"/>
<evidence type="ECO:0000313" key="5">
    <source>
        <dbReference type="Proteomes" id="UP000014254"/>
    </source>
</evidence>
<sequence>MPQKEQIVFTGQDKIIHDLIVAPSKEIDAITSNLILRDTSYIIEYLKQRYVEIEQWQQQSQLVSYRRIILEQKYLDDLSTMTKNIQKCCIPSENNLIQKNFMNYVGLADQQKPLKEMYIEQLKQQCENLVQFRNDQQKSFDKNKAWMNNVNGDYLVTRLKKLPTAHEIYIQKWDEVERSTGGTTVASPMLMTPMTPTLSMGSTLTSQNSDDLLDSRAMSMDDDRTRRFADVVNATQSSRIERFMKRHLNKPEDATSKNIKIAKLKVEVSEADTNYRNVVRELSTMAIKIDATNLHILHNVQASLKEKSDKVKDMLQAALKADLHQLEQGQHPVNSLLANVEKINNEYEAKKFNASSTAVVKKYPKPEPIYYENHHVGVCKDLIFGTSLAEYAQQRNRSPPLLITKCIDAIERLGGLEKEGIYRVSGKQSNMEKIKHAFELDEEAVVIGQNDVPEDVVSIASVIKIFLRELKSPLFPFKLTDRLVYSQIPDQELRLMNLLTRLLKLPPANYDTLKALIHHLSKLHAYVEKNKMTPNNLTLIFTPAIFQDLNHAQNSPGEWAKDCVLEDLIMNSQDIFANKDLHNNSAITGDIEYGFHQSNDNHHHEPNRYAMTIQSPDSPTGVSHEETESEYSFVIQDEDDDGAEDDFMMKSIITSSNDSSILLQHYNEPEGTTVASESTPSSPPLLEKEHQEETPSRSASVERKKYQAHFQGKGLKVNTGSMSSAGSSQSQNNHSDHHIPTIKSATVPSYDWLALDPDNAPPVPKLRRSATTGKKVLSRRKLSSNQLRADAAAAAIAVPEIPNLPILNYRSNTNGDSNVNFTSSTTTIP</sequence>